<name>A0A410M9H3_9BACI</name>
<dbReference type="Proteomes" id="UP000287756">
    <property type="component" value="Chromosome"/>
</dbReference>
<feature type="transmembrane region" description="Helical" evidence="1">
    <location>
        <begin position="76"/>
        <end position="94"/>
    </location>
</feature>
<protein>
    <submittedName>
        <fullName evidence="2">Uncharacterized protein</fullName>
    </submittedName>
</protein>
<sequence length="166" mass="18968">MNYPKNEIVEDKSKVLEAIFWSIALPGFAQILNGKIIKGFLFIVIEIFINVKSNFNEVIYLSFHGRIEEAIIQTDYQWLMFYPCLYMFVMWDAFKDAGGGKEPYAFIPFAFSAFSVTIGLIYSSTFEIGGVLLGSMWLPILFLPIGIVFGKLIRSIVLKNFYSQRG</sequence>
<evidence type="ECO:0000313" key="3">
    <source>
        <dbReference type="Proteomes" id="UP000287756"/>
    </source>
</evidence>
<dbReference type="AlphaFoldDB" id="A0A410M9H3"/>
<dbReference type="KEGG" id="hli:HLI_03390"/>
<gene>
    <name evidence="2" type="ORF">HLI_03390</name>
</gene>
<organism evidence="2 3">
    <name type="scientific">Halobacillus litoralis</name>
    <dbReference type="NCBI Taxonomy" id="45668"/>
    <lineage>
        <taxon>Bacteria</taxon>
        <taxon>Bacillati</taxon>
        <taxon>Bacillota</taxon>
        <taxon>Bacilli</taxon>
        <taxon>Bacillales</taxon>
        <taxon>Bacillaceae</taxon>
        <taxon>Halobacillus</taxon>
    </lineage>
</organism>
<feature type="transmembrane region" description="Helical" evidence="1">
    <location>
        <begin position="136"/>
        <end position="157"/>
    </location>
</feature>
<evidence type="ECO:0000313" key="2">
    <source>
        <dbReference type="EMBL" id="QAS51323.1"/>
    </source>
</evidence>
<keyword evidence="1" id="KW-0472">Membrane</keyword>
<feature type="transmembrane region" description="Helical" evidence="1">
    <location>
        <begin position="106"/>
        <end position="124"/>
    </location>
</feature>
<proteinExistence type="predicted"/>
<dbReference type="RefSeq" id="WP_128523073.1">
    <property type="nucleotide sequence ID" value="NZ_CP026118.1"/>
</dbReference>
<dbReference type="EMBL" id="CP026118">
    <property type="protein sequence ID" value="QAS51323.1"/>
    <property type="molecule type" value="Genomic_DNA"/>
</dbReference>
<reference evidence="2 3" key="1">
    <citation type="submission" date="2018-01" db="EMBL/GenBank/DDBJ databases">
        <title>The whole genome sequencing and assembly of Halobacillus litoralis ERB031 strain.</title>
        <authorList>
            <person name="Lee S.-J."/>
            <person name="Park M.-K."/>
            <person name="Kim J.-Y."/>
            <person name="Lee Y.-J."/>
            <person name="Yi H."/>
            <person name="Bahn Y.-S."/>
            <person name="Kim J.F."/>
            <person name="Lee D.-W."/>
        </authorList>
    </citation>
    <scope>NUCLEOTIDE SEQUENCE [LARGE SCALE GENOMIC DNA]</scope>
    <source>
        <strain evidence="2 3">ERB 031</strain>
    </source>
</reference>
<evidence type="ECO:0000256" key="1">
    <source>
        <dbReference type="SAM" id="Phobius"/>
    </source>
</evidence>
<keyword evidence="1" id="KW-0812">Transmembrane</keyword>
<feature type="transmembrane region" description="Helical" evidence="1">
    <location>
        <begin position="15"/>
        <end position="32"/>
    </location>
</feature>
<accession>A0A410M9H3</accession>
<dbReference type="OrthoDB" id="1681794at2"/>
<feature type="transmembrane region" description="Helical" evidence="1">
    <location>
        <begin position="39"/>
        <end position="56"/>
    </location>
</feature>
<keyword evidence="1" id="KW-1133">Transmembrane helix</keyword>